<protein>
    <recommendedName>
        <fullName evidence="2">DH domain-containing protein</fullName>
    </recommendedName>
</protein>
<feature type="region of interest" description="Disordered" evidence="1">
    <location>
        <begin position="201"/>
        <end position="224"/>
    </location>
</feature>
<dbReference type="SUPFAM" id="SSF48065">
    <property type="entry name" value="DBL homology domain (DH-domain)"/>
    <property type="match status" value="1"/>
</dbReference>
<accession>A0A2T3BET7</accession>
<dbReference type="GO" id="GO:0005737">
    <property type="term" value="C:cytoplasm"/>
    <property type="evidence" value="ECO:0007669"/>
    <property type="project" value="TreeGrafter"/>
</dbReference>
<evidence type="ECO:0000256" key="1">
    <source>
        <dbReference type="SAM" id="MobiDB-lite"/>
    </source>
</evidence>
<feature type="compositionally biased region" description="Basic residues" evidence="1">
    <location>
        <begin position="201"/>
        <end position="213"/>
    </location>
</feature>
<dbReference type="AlphaFoldDB" id="A0A2T3BET7"/>
<feature type="region of interest" description="Disordered" evidence="1">
    <location>
        <begin position="766"/>
        <end position="820"/>
    </location>
</feature>
<dbReference type="SMART" id="SM00325">
    <property type="entry name" value="RhoGEF"/>
    <property type="match status" value="1"/>
</dbReference>
<dbReference type="InParanoid" id="A0A2T3BET7"/>
<dbReference type="RefSeq" id="XP_024725436.1">
    <property type="nucleotide sequence ID" value="XM_024869035.1"/>
</dbReference>
<evidence type="ECO:0000313" key="3">
    <source>
        <dbReference type="EMBL" id="PSS27911.1"/>
    </source>
</evidence>
<dbReference type="Gene3D" id="1.20.900.10">
    <property type="entry name" value="Dbl homology (DH) domain"/>
    <property type="match status" value="1"/>
</dbReference>
<feature type="domain" description="DH" evidence="2">
    <location>
        <begin position="248"/>
        <end position="493"/>
    </location>
</feature>
<keyword evidence="4" id="KW-1185">Reference proteome</keyword>
<dbReference type="GeneID" id="36577116"/>
<dbReference type="Proteomes" id="UP000241818">
    <property type="component" value="Unassembled WGS sequence"/>
</dbReference>
<reference evidence="3 4" key="1">
    <citation type="journal article" date="2018" name="New Phytol.">
        <title>Comparative genomics and transcriptomics depict ericoid mycorrhizal fungi as versatile saprotrophs and plant mutualists.</title>
        <authorList>
            <person name="Martino E."/>
            <person name="Morin E."/>
            <person name="Grelet G.A."/>
            <person name="Kuo A."/>
            <person name="Kohler A."/>
            <person name="Daghino S."/>
            <person name="Barry K.W."/>
            <person name="Cichocki N."/>
            <person name="Clum A."/>
            <person name="Dockter R.B."/>
            <person name="Hainaut M."/>
            <person name="Kuo R.C."/>
            <person name="LaButti K."/>
            <person name="Lindahl B.D."/>
            <person name="Lindquist E.A."/>
            <person name="Lipzen A."/>
            <person name="Khouja H.R."/>
            <person name="Magnuson J."/>
            <person name="Murat C."/>
            <person name="Ohm R.A."/>
            <person name="Singer S.W."/>
            <person name="Spatafora J.W."/>
            <person name="Wang M."/>
            <person name="Veneault-Fourrey C."/>
            <person name="Henrissat B."/>
            <person name="Grigoriev I.V."/>
            <person name="Martin F.M."/>
            <person name="Perotto S."/>
        </authorList>
    </citation>
    <scope>NUCLEOTIDE SEQUENCE [LARGE SCALE GENOMIC DNA]</scope>
    <source>
        <strain evidence="3 4">ATCC 22711</strain>
    </source>
</reference>
<evidence type="ECO:0000313" key="4">
    <source>
        <dbReference type="Proteomes" id="UP000241818"/>
    </source>
</evidence>
<dbReference type="EMBL" id="KZ679006">
    <property type="protein sequence ID" value="PSS27911.1"/>
    <property type="molecule type" value="Genomic_DNA"/>
</dbReference>
<dbReference type="InterPro" id="IPR051092">
    <property type="entry name" value="FYVE_RhoGEF_PH"/>
</dbReference>
<feature type="region of interest" description="Disordered" evidence="1">
    <location>
        <begin position="848"/>
        <end position="874"/>
    </location>
</feature>
<dbReference type="PROSITE" id="PS50010">
    <property type="entry name" value="DH_2"/>
    <property type="match status" value="1"/>
</dbReference>
<dbReference type="GO" id="GO:0005085">
    <property type="term" value="F:guanyl-nucleotide exchange factor activity"/>
    <property type="evidence" value="ECO:0007669"/>
    <property type="project" value="InterPro"/>
</dbReference>
<dbReference type="PANTHER" id="PTHR12673">
    <property type="entry name" value="FACIOGENITAL DYSPLASIA PROTEIN"/>
    <property type="match status" value="1"/>
</dbReference>
<evidence type="ECO:0000259" key="2">
    <source>
        <dbReference type="PROSITE" id="PS50010"/>
    </source>
</evidence>
<dbReference type="InterPro" id="IPR035899">
    <property type="entry name" value="DBL_dom_sf"/>
</dbReference>
<organism evidence="3 4">
    <name type="scientific">Amorphotheca resinae ATCC 22711</name>
    <dbReference type="NCBI Taxonomy" id="857342"/>
    <lineage>
        <taxon>Eukaryota</taxon>
        <taxon>Fungi</taxon>
        <taxon>Dikarya</taxon>
        <taxon>Ascomycota</taxon>
        <taxon>Pezizomycotina</taxon>
        <taxon>Leotiomycetes</taxon>
        <taxon>Helotiales</taxon>
        <taxon>Amorphothecaceae</taxon>
        <taxon>Amorphotheca</taxon>
    </lineage>
</organism>
<dbReference type="Pfam" id="PF00621">
    <property type="entry name" value="RhoGEF"/>
    <property type="match status" value="1"/>
</dbReference>
<dbReference type="OrthoDB" id="8059989at2759"/>
<feature type="region of interest" description="Disordered" evidence="1">
    <location>
        <begin position="1"/>
        <end position="50"/>
    </location>
</feature>
<dbReference type="STRING" id="857342.A0A2T3BET7"/>
<dbReference type="InterPro" id="IPR000219">
    <property type="entry name" value="DH_dom"/>
</dbReference>
<dbReference type="PANTHER" id="PTHR12673:SF159">
    <property type="entry name" value="LD03170P"/>
    <property type="match status" value="1"/>
</dbReference>
<proteinExistence type="predicted"/>
<name>A0A2T3BET7_AMORE</name>
<sequence>MDQSNTHVQSKAPLDVSTPTCPRRDSTHISRKTSWGTPIPPPSNQRSTSELQGDVFDDVDLNANCGSSATSEGGEAWNTLDNIAALGLSFNTDDSEAEYTPQRKRFSLDDLEPVRNRPLPLEPERPFNKWMRTLQRGAIQRRKTVSCDLDGSALEREFFDLPSQPGRTRHKKSSSGSSFGFVTAVKSASISLASLSIAPRSRKTGVSSRHHRTDRSSKASNVGRLSEDSSYMVRDIAIDQEVMNRLLQRRRVLEEIITTEESYVADVKFLMNVYATLMATIPTLSLNLRASINRNLNEIVELHEELLGDLHRAVPHSEYTQLECAGSTLSPSAHGHNRWHSLDAVPEHAGGASWLQKIPGMTAEPKVAASVAAVFEKKMNRFFVYEEYGAKYELMLKDVASAYRTMPQWDAYQRGLEALATSLSSINTQHGNSKKSLTIGDLLVKPIQRVCKYPLLFAELLKQTPVCDCPDSHMAIEDVLIRLREATTEINRATDDPRMKATMEKSWLLQDRLLFPDKSEALSKNFVRSLGHIYLCGVLHVSWQTKDGVNGQYFITLLYRDFILLASASKVDQRYTVQACIGLNELRVEETDNGRGLQCHTAPFSWKLVFEYDHQLFEITMTACSPKEELEWRSRLTNWTIARRISIHRATTVGPKSGLCQVIIKNTNSRKSMPHSASCASISRSQSLLTTNRIPVLAPSRAERVRLETLLADVWTRDILPFPGMTGRARSEHLVRASASSMMRKLSVASFASNFTKRSSSIASLHKATEDDSSTGIDAQKTAPARGEHSSSDVTTLQEAEDMSKSRLSVIQDEKENVQNDSVESLPSIMFGSDDSGAATLRRSATRKIQSSWTPDGQRITTPPLRTSSANSFNQSRTTLLSTVSGVPIEAKENVPRVQPIRKAQKHGKRGKGAGKNRAVAEGILSIFR</sequence>
<gene>
    <name evidence="3" type="ORF">M430DRAFT_63109</name>
</gene>